<dbReference type="OrthoDB" id="2144121at2759"/>
<protein>
    <submittedName>
        <fullName evidence="2">11090_t:CDS:1</fullName>
    </submittedName>
</protein>
<feature type="compositionally biased region" description="Basic and acidic residues" evidence="1">
    <location>
        <begin position="49"/>
        <end position="59"/>
    </location>
</feature>
<dbReference type="EMBL" id="CAJVPS010015797">
    <property type="protein sequence ID" value="CAG8687592.1"/>
    <property type="molecule type" value="Genomic_DNA"/>
</dbReference>
<dbReference type="Proteomes" id="UP000789508">
    <property type="component" value="Unassembled WGS sequence"/>
</dbReference>
<reference evidence="2" key="1">
    <citation type="submission" date="2021-06" db="EMBL/GenBank/DDBJ databases">
        <authorList>
            <person name="Kallberg Y."/>
            <person name="Tangrot J."/>
            <person name="Rosling A."/>
        </authorList>
    </citation>
    <scope>NUCLEOTIDE SEQUENCE</scope>
    <source>
        <strain evidence="2">FL130A</strain>
    </source>
</reference>
<sequence length="149" mass="16493">MSNQDKYEEGGAVVKDEDYVINQEHGSDAYDPVKLGDLEEPVDSNKLAPMDHELRESTKITRKTPGLYAEDESGFDQEGRPLPAIGDQEKDASRQLSSLVAASHRKGRDKTAKRASAEKASDLHEEFTGYPLEINQEGEVETDTRISQG</sequence>
<feature type="compositionally biased region" description="Basic and acidic residues" evidence="1">
    <location>
        <begin position="109"/>
        <end position="127"/>
    </location>
</feature>
<accession>A0A9N9HJL7</accession>
<name>A0A9N9HJL7_9GLOM</name>
<keyword evidence="3" id="KW-1185">Reference proteome</keyword>
<organism evidence="2 3">
    <name type="scientific">Ambispora leptoticha</name>
    <dbReference type="NCBI Taxonomy" id="144679"/>
    <lineage>
        <taxon>Eukaryota</taxon>
        <taxon>Fungi</taxon>
        <taxon>Fungi incertae sedis</taxon>
        <taxon>Mucoromycota</taxon>
        <taxon>Glomeromycotina</taxon>
        <taxon>Glomeromycetes</taxon>
        <taxon>Archaeosporales</taxon>
        <taxon>Ambisporaceae</taxon>
        <taxon>Ambispora</taxon>
    </lineage>
</organism>
<evidence type="ECO:0000313" key="2">
    <source>
        <dbReference type="EMBL" id="CAG8687592.1"/>
    </source>
</evidence>
<gene>
    <name evidence="2" type="ORF">ALEPTO_LOCUS11095</name>
</gene>
<proteinExistence type="predicted"/>
<dbReference type="AlphaFoldDB" id="A0A9N9HJL7"/>
<evidence type="ECO:0000313" key="3">
    <source>
        <dbReference type="Proteomes" id="UP000789508"/>
    </source>
</evidence>
<comment type="caution">
    <text evidence="2">The sequence shown here is derived from an EMBL/GenBank/DDBJ whole genome shotgun (WGS) entry which is preliminary data.</text>
</comment>
<feature type="region of interest" description="Disordered" evidence="1">
    <location>
        <begin position="24"/>
        <end position="149"/>
    </location>
</feature>
<evidence type="ECO:0000256" key="1">
    <source>
        <dbReference type="SAM" id="MobiDB-lite"/>
    </source>
</evidence>